<dbReference type="EMBL" id="JPRO01000002">
    <property type="protein sequence ID" value="KFF08821.1"/>
    <property type="molecule type" value="Genomic_DNA"/>
</dbReference>
<protein>
    <recommendedName>
        <fullName evidence="3">Bacteriocin</fullName>
    </recommendedName>
</protein>
<dbReference type="RefSeq" id="WP_034702351.1">
    <property type="nucleotide sequence ID" value="NZ_JPRO01000002.1"/>
</dbReference>
<dbReference type="InterPro" id="IPR058074">
    <property type="entry name" value="Bacteriocin-like"/>
</dbReference>
<organism evidence="1 2">
    <name type="scientific">Chryseobacterium luteum</name>
    <dbReference type="NCBI Taxonomy" id="421531"/>
    <lineage>
        <taxon>Bacteria</taxon>
        <taxon>Pseudomonadati</taxon>
        <taxon>Bacteroidota</taxon>
        <taxon>Flavobacteriia</taxon>
        <taxon>Flavobacteriales</taxon>
        <taxon>Weeksellaceae</taxon>
        <taxon>Chryseobacterium group</taxon>
        <taxon>Chryseobacterium</taxon>
    </lineage>
</organism>
<dbReference type="AlphaFoldDB" id="A0A085ZWK7"/>
<sequence>MKKIKKLTREELKNVKGAAGIDGPVYIYCGKNRKWCEKGKTCISSAANCDDFVIPGEGGGW</sequence>
<evidence type="ECO:0008006" key="3">
    <source>
        <dbReference type="Google" id="ProtNLM"/>
    </source>
</evidence>
<name>A0A085ZWK7_9FLAO</name>
<reference evidence="1 2" key="1">
    <citation type="submission" date="2014-07" db="EMBL/GenBank/DDBJ databases">
        <title>Genome of Chryseobacterium luteum DSM 18605.</title>
        <authorList>
            <person name="Stropko S.J."/>
            <person name="Pipes S.E."/>
            <person name="Newman J.D."/>
        </authorList>
    </citation>
    <scope>NUCLEOTIDE SEQUENCE [LARGE SCALE GENOMIC DNA]</scope>
    <source>
        <strain evidence="1 2">DSM 18605</strain>
    </source>
</reference>
<gene>
    <name evidence="1" type="ORF">IX38_05175</name>
</gene>
<keyword evidence="2" id="KW-1185">Reference proteome</keyword>
<dbReference type="Proteomes" id="UP000028703">
    <property type="component" value="Unassembled WGS sequence"/>
</dbReference>
<dbReference type="OrthoDB" id="1269086at2"/>
<dbReference type="NCBIfam" id="NF047798">
    <property type="entry name" value="leader_Chryseo"/>
    <property type="match status" value="1"/>
</dbReference>
<comment type="caution">
    <text evidence="1">The sequence shown here is derived from an EMBL/GenBank/DDBJ whole genome shotgun (WGS) entry which is preliminary data.</text>
</comment>
<evidence type="ECO:0000313" key="1">
    <source>
        <dbReference type="EMBL" id="KFF08821.1"/>
    </source>
</evidence>
<accession>A0A085ZWK7</accession>
<evidence type="ECO:0000313" key="2">
    <source>
        <dbReference type="Proteomes" id="UP000028703"/>
    </source>
</evidence>
<dbReference type="eggNOG" id="ENOG503002R">
    <property type="taxonomic scope" value="Bacteria"/>
</dbReference>
<proteinExistence type="predicted"/>